<keyword evidence="11" id="KW-0012">Acyltransferase</keyword>
<keyword evidence="4" id="KW-0432">Leucine biosynthesis</keyword>
<sequence>MHVSKTRHISFFDTTLRDGEQAPGYALTIDQKIALAETNERLGMNVIETGFPISSPADFEATRQISQLLKKAKPCGFSRLLKDDIDACADSMVGHHPDPQIELLVSSSDIHIRYKQGSTREAITEQTRAAVRHAKERGFTDISLALEDATRADVAFLKELSGHAIDEGVTTLAVPDTVGCALPGEYKELISEIRAFVGEDITVSVHTHDDLGLAVANSLAGLEGGANEVQTTLCGIGERAGNCSFEEMVAILANKQHQLGMTYDIVQHRIHQATAQLAEYVNLRLPRHKSIIGENAFATAAGIHQQGVMKYRFIYEFMRAEDFGGESRIVVGRHSGRSILRQRLNEAGIKDIEPTRLDALYATVMTSGRAEDYNDAKLLADLYAGLDADVDLAS</sequence>
<organism evidence="11 12">
    <name type="scientific">Crossiella equi</name>
    <dbReference type="NCBI Taxonomy" id="130796"/>
    <lineage>
        <taxon>Bacteria</taxon>
        <taxon>Bacillati</taxon>
        <taxon>Actinomycetota</taxon>
        <taxon>Actinomycetes</taxon>
        <taxon>Pseudonocardiales</taxon>
        <taxon>Pseudonocardiaceae</taxon>
        <taxon>Crossiella</taxon>
    </lineage>
</organism>
<evidence type="ECO:0000313" key="12">
    <source>
        <dbReference type="Proteomes" id="UP001519363"/>
    </source>
</evidence>
<dbReference type="SUPFAM" id="SSF51569">
    <property type="entry name" value="Aldolase"/>
    <property type="match status" value="1"/>
</dbReference>
<dbReference type="Proteomes" id="UP001519363">
    <property type="component" value="Unassembled WGS sequence"/>
</dbReference>
<evidence type="ECO:0000256" key="2">
    <source>
        <dbReference type="ARBA" id="ARBA00009396"/>
    </source>
</evidence>
<feature type="domain" description="Pyruvate carboxyltransferase" evidence="10">
    <location>
        <begin position="9"/>
        <end position="267"/>
    </location>
</feature>
<evidence type="ECO:0000256" key="9">
    <source>
        <dbReference type="RuleBase" id="RU003523"/>
    </source>
</evidence>
<evidence type="ECO:0000256" key="8">
    <source>
        <dbReference type="ARBA" id="ARBA00023304"/>
    </source>
</evidence>
<evidence type="ECO:0000256" key="3">
    <source>
        <dbReference type="ARBA" id="ARBA00012973"/>
    </source>
</evidence>
<keyword evidence="12" id="KW-1185">Reference proteome</keyword>
<reference evidence="11 12" key="1">
    <citation type="submission" date="2021-03" db="EMBL/GenBank/DDBJ databases">
        <title>Sequencing the genomes of 1000 actinobacteria strains.</title>
        <authorList>
            <person name="Klenk H.-P."/>
        </authorList>
    </citation>
    <scope>NUCLEOTIDE SEQUENCE [LARGE SCALE GENOMIC DNA]</scope>
    <source>
        <strain evidence="11 12">DSM 44580</strain>
    </source>
</reference>
<dbReference type="RefSeq" id="WP_158103305.1">
    <property type="nucleotide sequence ID" value="NZ_JAGIOO010000001.1"/>
</dbReference>
<proteinExistence type="inferred from homology"/>
<dbReference type="InterPro" id="IPR050073">
    <property type="entry name" value="2-IPM_HCS-like"/>
</dbReference>
<dbReference type="EC" id="2.3.3.13" evidence="3"/>
<dbReference type="Pfam" id="PF22617">
    <property type="entry name" value="HCS_D2"/>
    <property type="match status" value="1"/>
</dbReference>
<keyword evidence="8" id="KW-0100">Branched-chain amino acid biosynthesis</keyword>
<dbReference type="Gene3D" id="3.20.20.70">
    <property type="entry name" value="Aldolase class I"/>
    <property type="match status" value="1"/>
</dbReference>
<evidence type="ECO:0000259" key="10">
    <source>
        <dbReference type="PROSITE" id="PS50991"/>
    </source>
</evidence>
<dbReference type="InterPro" id="IPR002034">
    <property type="entry name" value="AIPM/Hcit_synth_CS"/>
</dbReference>
<accession>A0ABS5A974</accession>
<dbReference type="PROSITE" id="PS00816">
    <property type="entry name" value="AIPM_HOMOCIT_SYNTH_2"/>
    <property type="match status" value="1"/>
</dbReference>
<dbReference type="InterPro" id="IPR000891">
    <property type="entry name" value="PYR_CT"/>
</dbReference>
<dbReference type="PANTHER" id="PTHR10277">
    <property type="entry name" value="HOMOCITRATE SYNTHASE-RELATED"/>
    <property type="match status" value="1"/>
</dbReference>
<dbReference type="EMBL" id="JAGIOO010000001">
    <property type="protein sequence ID" value="MBP2473144.1"/>
    <property type="molecule type" value="Genomic_DNA"/>
</dbReference>
<dbReference type="GO" id="GO:0003852">
    <property type="term" value="F:2-isopropylmalate synthase activity"/>
    <property type="evidence" value="ECO:0007669"/>
    <property type="project" value="UniProtKB-EC"/>
</dbReference>
<dbReference type="Pfam" id="PF00682">
    <property type="entry name" value="HMGL-like"/>
    <property type="match status" value="1"/>
</dbReference>
<keyword evidence="7" id="KW-0464">Manganese</keyword>
<name>A0ABS5A974_9PSEU</name>
<evidence type="ECO:0000256" key="6">
    <source>
        <dbReference type="ARBA" id="ARBA00022679"/>
    </source>
</evidence>
<evidence type="ECO:0000256" key="7">
    <source>
        <dbReference type="ARBA" id="ARBA00023211"/>
    </source>
</evidence>
<keyword evidence="6 9" id="KW-0808">Transferase</keyword>
<dbReference type="InterPro" id="IPR054691">
    <property type="entry name" value="LeuA/HCS_post-cat"/>
</dbReference>
<gene>
    <name evidence="11" type="ORF">JOF53_002016</name>
</gene>
<dbReference type="PROSITE" id="PS50991">
    <property type="entry name" value="PYR_CT"/>
    <property type="match status" value="1"/>
</dbReference>
<dbReference type="PANTHER" id="PTHR10277:SF9">
    <property type="entry name" value="2-ISOPROPYLMALATE SYNTHASE 1, CHLOROPLASTIC-RELATED"/>
    <property type="match status" value="1"/>
</dbReference>
<dbReference type="PROSITE" id="PS00815">
    <property type="entry name" value="AIPM_HOMOCIT_SYNTH_1"/>
    <property type="match status" value="1"/>
</dbReference>
<comment type="caution">
    <text evidence="11">The sequence shown here is derived from an EMBL/GenBank/DDBJ whole genome shotgun (WGS) entry which is preliminary data.</text>
</comment>
<evidence type="ECO:0000313" key="11">
    <source>
        <dbReference type="EMBL" id="MBP2473144.1"/>
    </source>
</evidence>
<protein>
    <recommendedName>
        <fullName evidence="3">2-isopropylmalate synthase</fullName>
        <ecNumber evidence="3">2.3.3.13</ecNumber>
    </recommendedName>
</protein>
<dbReference type="Gene3D" id="1.10.238.260">
    <property type="match status" value="1"/>
</dbReference>
<comment type="pathway">
    <text evidence="1">Amino-acid biosynthesis; L-leucine biosynthesis; L-leucine from 3-methyl-2-oxobutanoate: step 1/4.</text>
</comment>
<dbReference type="InterPro" id="IPR013785">
    <property type="entry name" value="Aldolase_TIM"/>
</dbReference>
<evidence type="ECO:0000256" key="4">
    <source>
        <dbReference type="ARBA" id="ARBA00022430"/>
    </source>
</evidence>
<keyword evidence="5" id="KW-0028">Amino-acid biosynthesis</keyword>
<comment type="similarity">
    <text evidence="2">Belongs to the alpha-IPM synthase/homocitrate synthase family. LeuA type 1 subfamily.</text>
</comment>
<evidence type="ECO:0000256" key="5">
    <source>
        <dbReference type="ARBA" id="ARBA00022605"/>
    </source>
</evidence>
<evidence type="ECO:0000256" key="1">
    <source>
        <dbReference type="ARBA" id="ARBA00004689"/>
    </source>
</evidence>